<sequence length="465" mass="48888">MNITLRTSALALAVSAGWAMPAHAADAASVQEELAAMRAQMQAMAQRIDTLEGELAEANAKADTASQAAQVAAQTATEAKATAEKAPPVQVAFKGAPEFSGEGGWRFKPRGRVQLDAGGINAPSGLSGSGNDRLGVGTELRRAWIGFEGAMPGGVGYRVDVSVGGSSVSLADAFVSYKAGRHVTLKLGNQKPFTGLEDLTANLYTSFTERSAVSEAFGFERRLGLSAQYTSGDVIVQGGVFSDNLSTISADTAKVWSVDGRVVFAPKLGSSTLHLGGSAHYKELGGSVVSSRYRARPFLHSTDLRLVDTGTLAADSETQLMLEGAWISGRFHASAESRWMKVSRPGVANSTFTGGYGEVGYLLTDDTTAYSGGVFKRIKPRHGLDKGGMGAVQVNARYDWVDLVDGGIMGGRQKTAGLSLVWIPVSNLRLLVNYGHSWVDDAAVTADGDGSYGIDSMGMRAQIDF</sequence>
<name>A0ABT0BKK0_9SPHN</name>
<keyword evidence="4" id="KW-1185">Reference proteome</keyword>
<gene>
    <name evidence="3" type="ORF">MTR66_02055</name>
</gene>
<dbReference type="RefSeq" id="WP_243917460.1">
    <property type="nucleotide sequence ID" value="NZ_JALHLG010000003.1"/>
</dbReference>
<comment type="caution">
    <text evidence="3">The sequence shown here is derived from an EMBL/GenBank/DDBJ whole genome shotgun (WGS) entry which is preliminary data.</text>
</comment>
<evidence type="ECO:0000313" key="4">
    <source>
        <dbReference type="Proteomes" id="UP001202281"/>
    </source>
</evidence>
<keyword evidence="1" id="KW-0175">Coiled coil</keyword>
<keyword evidence="2" id="KW-0732">Signal</keyword>
<evidence type="ECO:0000313" key="3">
    <source>
        <dbReference type="EMBL" id="MCJ2185591.1"/>
    </source>
</evidence>
<feature type="coiled-coil region" evidence="1">
    <location>
        <begin position="27"/>
        <end position="68"/>
    </location>
</feature>
<dbReference type="InterPro" id="IPR010870">
    <property type="entry name" value="Porin_O/P"/>
</dbReference>
<evidence type="ECO:0000256" key="1">
    <source>
        <dbReference type="SAM" id="Coils"/>
    </source>
</evidence>
<dbReference type="Pfam" id="PF07396">
    <property type="entry name" value="Porin_O_P"/>
    <property type="match status" value="1"/>
</dbReference>
<protein>
    <submittedName>
        <fullName evidence="3">Porin</fullName>
    </submittedName>
</protein>
<proteinExistence type="predicted"/>
<dbReference type="InterPro" id="IPR023614">
    <property type="entry name" value="Porin_dom_sf"/>
</dbReference>
<accession>A0ABT0BKK0</accession>
<dbReference type="EMBL" id="JALHLG010000003">
    <property type="protein sequence ID" value="MCJ2185591.1"/>
    <property type="molecule type" value="Genomic_DNA"/>
</dbReference>
<dbReference type="Proteomes" id="UP001202281">
    <property type="component" value="Unassembled WGS sequence"/>
</dbReference>
<dbReference type="SUPFAM" id="SSF56935">
    <property type="entry name" value="Porins"/>
    <property type="match status" value="1"/>
</dbReference>
<reference evidence="3 4" key="1">
    <citation type="submission" date="2022-04" db="EMBL/GenBank/DDBJ databases">
        <title>Identification of a novel bacterium isolated from mangrove sediments.</title>
        <authorList>
            <person name="Pan X."/>
        </authorList>
    </citation>
    <scope>NUCLEOTIDE SEQUENCE [LARGE SCALE GENOMIC DNA]</scope>
    <source>
        <strain evidence="3 4">B2638</strain>
    </source>
</reference>
<feature type="signal peptide" evidence="2">
    <location>
        <begin position="1"/>
        <end position="24"/>
    </location>
</feature>
<evidence type="ECO:0000256" key="2">
    <source>
        <dbReference type="SAM" id="SignalP"/>
    </source>
</evidence>
<dbReference type="Gene3D" id="2.40.160.10">
    <property type="entry name" value="Porin"/>
    <property type="match status" value="1"/>
</dbReference>
<organism evidence="3 4">
    <name type="scientific">Novosphingobium beihaiensis</name>
    <dbReference type="NCBI Taxonomy" id="2930389"/>
    <lineage>
        <taxon>Bacteria</taxon>
        <taxon>Pseudomonadati</taxon>
        <taxon>Pseudomonadota</taxon>
        <taxon>Alphaproteobacteria</taxon>
        <taxon>Sphingomonadales</taxon>
        <taxon>Sphingomonadaceae</taxon>
        <taxon>Novosphingobium</taxon>
    </lineage>
</organism>
<feature type="chain" id="PRO_5046820134" evidence="2">
    <location>
        <begin position="25"/>
        <end position="465"/>
    </location>
</feature>